<dbReference type="Proteomes" id="UP000505325">
    <property type="component" value="Chromosome"/>
</dbReference>
<keyword evidence="2" id="KW-1185">Reference proteome</keyword>
<proteinExistence type="predicted"/>
<reference evidence="1 2" key="1">
    <citation type="submission" date="2020-06" db="EMBL/GenBank/DDBJ databases">
        <title>Genome sequence of Paramixta manurensis strain PD-1.</title>
        <authorList>
            <person name="Lee C.W."/>
            <person name="Kim J."/>
        </authorList>
    </citation>
    <scope>NUCLEOTIDE SEQUENCE [LARGE SCALE GENOMIC DNA]</scope>
    <source>
        <strain evidence="1 2">PD-1</strain>
    </source>
</reference>
<organism evidence="1 2">
    <name type="scientific">Paramixta manurensis</name>
    <dbReference type="NCBI Taxonomy" id="2740817"/>
    <lineage>
        <taxon>Bacteria</taxon>
        <taxon>Pseudomonadati</taxon>
        <taxon>Pseudomonadota</taxon>
        <taxon>Gammaproteobacteria</taxon>
        <taxon>Enterobacterales</taxon>
        <taxon>Erwiniaceae</taxon>
        <taxon>Paramixta</taxon>
    </lineage>
</organism>
<evidence type="ECO:0000313" key="1">
    <source>
        <dbReference type="EMBL" id="QKJ87887.1"/>
    </source>
</evidence>
<gene>
    <name evidence="1" type="ORF">PMPD1_2952</name>
</gene>
<dbReference type="EMBL" id="CP054212">
    <property type="protein sequence ID" value="QKJ87887.1"/>
    <property type="molecule type" value="Genomic_DNA"/>
</dbReference>
<evidence type="ECO:0000313" key="2">
    <source>
        <dbReference type="Proteomes" id="UP000505325"/>
    </source>
</evidence>
<sequence length="58" mass="6703">MMKGLWLHFTRLFSVPPGFATLDSCRVIEAMMPMVELYGMDIHELPSQRLDIEPPPTR</sequence>
<protein>
    <submittedName>
        <fullName evidence="1">Uncharacterized protein</fullName>
    </submittedName>
</protein>
<dbReference type="RefSeq" id="WP_173632122.1">
    <property type="nucleotide sequence ID" value="NZ_CP054212.1"/>
</dbReference>
<dbReference type="AlphaFoldDB" id="A0A6M8UHL0"/>
<name>A0A6M8UHL0_9GAMM</name>
<dbReference type="KEGG" id="pmak:PMPD1_2952"/>
<accession>A0A6M8UHL0</accession>